<dbReference type="EMBL" id="JACOGG010000033">
    <property type="protein sequence ID" value="MBC3937142.1"/>
    <property type="molecule type" value="Genomic_DNA"/>
</dbReference>
<dbReference type="InterPro" id="IPR032092">
    <property type="entry name" value="PilW"/>
</dbReference>
<feature type="transmembrane region" description="Helical" evidence="1">
    <location>
        <begin position="20"/>
        <end position="46"/>
    </location>
</feature>
<keyword evidence="1" id="KW-0812">Transmembrane</keyword>
<dbReference type="Pfam" id="PF16074">
    <property type="entry name" value="PilW"/>
    <property type="match status" value="1"/>
</dbReference>
<keyword evidence="3" id="KW-1185">Reference proteome</keyword>
<accession>A0A923I4S3</accession>
<comment type="caution">
    <text evidence="2">The sequence shown here is derived from an EMBL/GenBank/DDBJ whole genome shotgun (WGS) entry which is preliminary data.</text>
</comment>
<dbReference type="GO" id="GO:0043683">
    <property type="term" value="P:type IV pilus assembly"/>
    <property type="evidence" value="ECO:0007669"/>
    <property type="project" value="InterPro"/>
</dbReference>
<gene>
    <name evidence="2" type="ORF">H8K47_17430</name>
</gene>
<dbReference type="RefSeq" id="WP_186882650.1">
    <property type="nucleotide sequence ID" value="NZ_JACOGG010000033.1"/>
</dbReference>
<evidence type="ECO:0000256" key="1">
    <source>
        <dbReference type="SAM" id="Phobius"/>
    </source>
</evidence>
<protein>
    <submittedName>
        <fullName evidence="2">PilW family protein</fullName>
    </submittedName>
</protein>
<proteinExistence type="predicted"/>
<name>A0A923I4S3_9BURK</name>
<evidence type="ECO:0000313" key="3">
    <source>
        <dbReference type="Proteomes" id="UP000612361"/>
    </source>
</evidence>
<dbReference type="AlphaFoldDB" id="A0A923I4S3"/>
<keyword evidence="1" id="KW-0472">Membrane</keyword>
<evidence type="ECO:0000313" key="2">
    <source>
        <dbReference type="EMBL" id="MBC3937142.1"/>
    </source>
</evidence>
<reference evidence="2" key="1">
    <citation type="submission" date="2020-08" db="EMBL/GenBank/DDBJ databases">
        <title>Novel species isolated from subtropical streams in China.</title>
        <authorList>
            <person name="Lu H."/>
        </authorList>
    </citation>
    <scope>NUCLEOTIDE SEQUENCE</scope>
    <source>
        <strain evidence="2">CY7W</strain>
    </source>
</reference>
<keyword evidence="1" id="KW-1133">Transmembrane helix</keyword>
<organism evidence="2 3">
    <name type="scientific">Undibacterium rugosum</name>
    <dbReference type="NCBI Taxonomy" id="2762291"/>
    <lineage>
        <taxon>Bacteria</taxon>
        <taxon>Pseudomonadati</taxon>
        <taxon>Pseudomonadota</taxon>
        <taxon>Betaproteobacteria</taxon>
        <taxon>Burkholderiales</taxon>
        <taxon>Oxalobacteraceae</taxon>
        <taxon>Undibacterium</taxon>
    </lineage>
</organism>
<dbReference type="Proteomes" id="UP000612361">
    <property type="component" value="Unassembled WGS sequence"/>
</dbReference>
<sequence>MNTLKMSSNSRSLMRVRFQLGLTLIELLVSLMLGLIVVLAATSLVVSTKTLFTAQTEGKDVQDTARFALDNIAASLRQGGYVNYDFNNSPQITPETASSDISGLDANSVSAISTGIDTPTGSAVNFSDVLAVRFFGSGTGGGDGIVTNCAGSFVPAPVSPSTADQDRGWSIYYVANDANNEPELVCKYYNSTSGKWSAQSIVKGVESFQVLYGIDRSNPPDGTANQYLTATDINALDSTLVLSGATQAEQKQDLNRKTYWKKISVVKVAMLVRGTQNSRIDKQTSQYDLFGPAYAAANGSNDKGTTIMEAQLPASVKNRSRKIYTTTVQVRNLCYVDTDRGTCLPPP</sequence>